<dbReference type="EMBL" id="JAABOJ010000032">
    <property type="protein sequence ID" value="KAF3276519.1"/>
    <property type="molecule type" value="Genomic_DNA"/>
</dbReference>
<name>A0A7C8R9Y2_ORBOL</name>
<evidence type="ECO:0000313" key="1">
    <source>
        <dbReference type="EMBL" id="KAF3276519.1"/>
    </source>
</evidence>
<organism evidence="1 2">
    <name type="scientific">Orbilia oligospora</name>
    <name type="common">Nematode-trapping fungus</name>
    <name type="synonym">Arthrobotrys oligospora</name>
    <dbReference type="NCBI Taxonomy" id="2813651"/>
    <lineage>
        <taxon>Eukaryota</taxon>
        <taxon>Fungi</taxon>
        <taxon>Dikarya</taxon>
        <taxon>Ascomycota</taxon>
        <taxon>Pezizomycotina</taxon>
        <taxon>Orbiliomycetes</taxon>
        <taxon>Orbiliales</taxon>
        <taxon>Orbiliaceae</taxon>
        <taxon>Orbilia</taxon>
    </lineage>
</organism>
<reference evidence="1 2" key="1">
    <citation type="submission" date="2020-01" db="EMBL/GenBank/DDBJ databases">
        <authorList>
            <person name="Palmer J.M."/>
        </authorList>
    </citation>
    <scope>NUCLEOTIDE SEQUENCE [LARGE SCALE GENOMIC DNA]</scope>
    <source>
        <strain evidence="1 2">TWF970</strain>
    </source>
</reference>
<proteinExistence type="predicted"/>
<dbReference type="AlphaFoldDB" id="A0A7C8R9Y2"/>
<protein>
    <submittedName>
        <fullName evidence="1">Uncharacterized protein</fullName>
    </submittedName>
</protein>
<accession>A0A7C8R9Y2</accession>
<gene>
    <name evidence="1" type="ORF">TWF970_006121</name>
</gene>
<comment type="caution">
    <text evidence="1">The sequence shown here is derived from an EMBL/GenBank/DDBJ whole genome shotgun (WGS) entry which is preliminary data.</text>
</comment>
<dbReference type="Proteomes" id="UP000474640">
    <property type="component" value="Unassembled WGS sequence"/>
</dbReference>
<sequence>MWNESKRIHHAYKPPINCVKVSRESWFPSLNLLFDFLHPSQTLRARESDHRPSSSQRIGIESRKLSWCCYCCIGRRYDLIDLVSYRVFPCSVSAFLFKIVELSQPRRCLLAA</sequence>
<evidence type="ECO:0000313" key="2">
    <source>
        <dbReference type="Proteomes" id="UP000474640"/>
    </source>
</evidence>